<dbReference type="EMBL" id="CP046276">
    <property type="protein sequence ID" value="QGS51919.1"/>
    <property type="molecule type" value="Genomic_DNA"/>
</dbReference>
<keyword evidence="2" id="KW-1185">Reference proteome</keyword>
<accession>A0A6I6C8Y7</accession>
<proteinExistence type="predicted"/>
<dbReference type="OrthoDB" id="388838at2"/>
<sequence length="166" mass="19266">MDKKVYNLKESSLGKVTFLDGTVFMSISFLADSGEKITEVIILSSLDEAVRKFPSFVTELTFKHVQDKLKFHNDIVDWLIENWLDPGIVTCQKYIAEQYGFPEFAEMNPIEWIKSEPEMVALTLSHIAGRYTNGYLKLPSRIRELEFCCRFVKNVLAINFWEDNIK</sequence>
<evidence type="ECO:0000313" key="2">
    <source>
        <dbReference type="Proteomes" id="UP000424468"/>
    </source>
</evidence>
<dbReference type="Proteomes" id="UP000424468">
    <property type="component" value="Chromosome"/>
</dbReference>
<evidence type="ECO:0000313" key="1">
    <source>
        <dbReference type="EMBL" id="QGS51919.1"/>
    </source>
</evidence>
<name>A0A6I6C8Y7_9MOLU</name>
<dbReference type="RefSeq" id="WP_156006360.1">
    <property type="nucleotide sequence ID" value="NZ_CP046276.1"/>
</dbReference>
<dbReference type="AlphaFoldDB" id="A0A6I6C8Y7"/>
<organism evidence="1 2">
    <name type="scientific">Spiroplasma tabanidicola</name>
    <dbReference type="NCBI Taxonomy" id="324079"/>
    <lineage>
        <taxon>Bacteria</taxon>
        <taxon>Bacillati</taxon>
        <taxon>Mycoplasmatota</taxon>
        <taxon>Mollicutes</taxon>
        <taxon>Entomoplasmatales</taxon>
        <taxon>Spiroplasmataceae</taxon>
        <taxon>Spiroplasma</taxon>
    </lineage>
</organism>
<reference evidence="1 2" key="1">
    <citation type="submission" date="2019-11" db="EMBL/GenBank/DDBJ databases">
        <title>Complete genome sequence of Spiroplasma tabanidicola TAUS-1 (DSM 22603).</title>
        <authorList>
            <person name="Huang C.-T."/>
            <person name="Lin Y.-C."/>
            <person name="Kuo C.-H."/>
        </authorList>
    </citation>
    <scope>NUCLEOTIDE SEQUENCE [LARGE SCALE GENOMIC DNA]</scope>
    <source>
        <strain evidence="1 2">TAUS-1</strain>
    </source>
</reference>
<protein>
    <submittedName>
        <fullName evidence="1">Uncharacterized protein</fullName>
    </submittedName>
</protein>
<gene>
    <name evidence="1" type="ORF">STABA_v1c05560</name>
</gene>
<dbReference type="KEGG" id="stab:STABA_v1c05560"/>